<evidence type="ECO:0000256" key="5">
    <source>
        <dbReference type="ARBA" id="ARBA00022741"/>
    </source>
</evidence>
<protein>
    <recommendedName>
        <fullName evidence="2">histidine kinase</fullName>
        <ecNumber evidence="2">2.7.13.3</ecNumber>
    </recommendedName>
</protein>
<dbReference type="GeneID" id="86955594"/>
<dbReference type="CDD" id="cd16917">
    <property type="entry name" value="HATPase_UhpB-NarQ-NarX-like"/>
    <property type="match status" value="1"/>
</dbReference>
<dbReference type="Pfam" id="PF07730">
    <property type="entry name" value="HisKA_3"/>
    <property type="match status" value="1"/>
</dbReference>
<dbReference type="Proteomes" id="UP000660554">
    <property type="component" value="Unassembled WGS sequence"/>
</dbReference>
<keyword evidence="6" id="KW-0418">Kinase</keyword>
<dbReference type="EC" id="2.7.13.3" evidence="2"/>
<keyword evidence="3" id="KW-0597">Phosphoprotein</keyword>
<evidence type="ECO:0000256" key="2">
    <source>
        <dbReference type="ARBA" id="ARBA00012438"/>
    </source>
</evidence>
<dbReference type="InterPro" id="IPR050482">
    <property type="entry name" value="Sensor_HK_TwoCompSys"/>
</dbReference>
<dbReference type="InterPro" id="IPR011712">
    <property type="entry name" value="Sig_transdc_His_kin_sub3_dim/P"/>
</dbReference>
<reference evidence="12" key="1">
    <citation type="submission" date="2020-09" db="EMBL/GenBank/DDBJ databases">
        <title>Whole genome shotgun sequence of Streptomyces cinnamonensis NBRC 15873.</title>
        <authorList>
            <person name="Komaki H."/>
            <person name="Tamura T."/>
        </authorList>
    </citation>
    <scope>NUCLEOTIDE SEQUENCE [LARGE SCALE GENOMIC DNA]</scope>
    <source>
        <strain evidence="12">NBRC 15873</strain>
    </source>
</reference>
<dbReference type="Gene3D" id="1.20.5.1930">
    <property type="match status" value="1"/>
</dbReference>
<dbReference type="Gene3D" id="3.30.565.10">
    <property type="entry name" value="Histidine kinase-like ATPase, C-terminal domain"/>
    <property type="match status" value="1"/>
</dbReference>
<keyword evidence="7" id="KW-0067">ATP-binding</keyword>
<sequence length="329" mass="34344">MSVNHRVVWAPLLASAALAGITATVLGVPAAWLLGWAGLLLLLLALVARWSPVRSGTVAGVLGVVAVSVWPLPLVWETGSWLDLCGVAGFWAVPALGAALAGGYLRRQATRTEQAVRDARRDQQLELARDLHDFVAHDVSAIVVQAQAARFVAEQDPGQAVRALERIETAGLSALASMDRTVHALQEAAGGPTAPVPGLARLPELVERFEGGALDIDPVAVRELSREADTTAYRVAVEALTNVRRHAPGAAVVRVAVRRAGVDTELSVTNSAAPRGGGGLLARHRRGGTGLAGLRARVEAAGGTLRAGTDEDGGWRVCAVFPAQENATR</sequence>
<dbReference type="PANTHER" id="PTHR24421:SF10">
    <property type="entry name" value="NITRATE_NITRITE SENSOR PROTEIN NARQ"/>
    <property type="match status" value="1"/>
</dbReference>
<evidence type="ECO:0000313" key="11">
    <source>
        <dbReference type="EMBL" id="GHI16463.1"/>
    </source>
</evidence>
<proteinExistence type="predicted"/>
<keyword evidence="9" id="KW-0812">Transmembrane</keyword>
<evidence type="ECO:0000256" key="1">
    <source>
        <dbReference type="ARBA" id="ARBA00000085"/>
    </source>
</evidence>
<evidence type="ECO:0000259" key="10">
    <source>
        <dbReference type="Pfam" id="PF07730"/>
    </source>
</evidence>
<dbReference type="SUPFAM" id="SSF55874">
    <property type="entry name" value="ATPase domain of HSP90 chaperone/DNA topoisomerase II/histidine kinase"/>
    <property type="match status" value="1"/>
</dbReference>
<keyword evidence="5" id="KW-0547">Nucleotide-binding</keyword>
<evidence type="ECO:0000256" key="6">
    <source>
        <dbReference type="ARBA" id="ARBA00022777"/>
    </source>
</evidence>
<feature type="transmembrane region" description="Helical" evidence="9">
    <location>
        <begin position="57"/>
        <end position="76"/>
    </location>
</feature>
<evidence type="ECO:0000256" key="3">
    <source>
        <dbReference type="ARBA" id="ARBA00022553"/>
    </source>
</evidence>
<dbReference type="PANTHER" id="PTHR24421">
    <property type="entry name" value="NITRATE/NITRITE SENSOR PROTEIN NARX-RELATED"/>
    <property type="match status" value="1"/>
</dbReference>
<dbReference type="RefSeq" id="WP_051734274.1">
    <property type="nucleotide sequence ID" value="NZ_BMRU01000004.1"/>
</dbReference>
<organism evidence="11 12">
    <name type="scientific">Streptomyces virginiae</name>
    <name type="common">Streptomyces cinnamonensis</name>
    <dbReference type="NCBI Taxonomy" id="1961"/>
    <lineage>
        <taxon>Bacteria</taxon>
        <taxon>Bacillati</taxon>
        <taxon>Actinomycetota</taxon>
        <taxon>Actinomycetes</taxon>
        <taxon>Kitasatosporales</taxon>
        <taxon>Streptomycetaceae</taxon>
        <taxon>Streptomyces</taxon>
    </lineage>
</organism>
<gene>
    <name evidence="11" type="ORF">Scinn_59260</name>
</gene>
<evidence type="ECO:0000256" key="9">
    <source>
        <dbReference type="SAM" id="Phobius"/>
    </source>
</evidence>
<name>A0ABQ3NUP3_STRVG</name>
<dbReference type="EMBL" id="BNDV01000016">
    <property type="protein sequence ID" value="GHI16463.1"/>
    <property type="molecule type" value="Genomic_DNA"/>
</dbReference>
<keyword evidence="9" id="KW-0472">Membrane</keyword>
<evidence type="ECO:0000313" key="12">
    <source>
        <dbReference type="Proteomes" id="UP000660554"/>
    </source>
</evidence>
<keyword evidence="12" id="KW-1185">Reference proteome</keyword>
<dbReference type="InterPro" id="IPR036890">
    <property type="entry name" value="HATPase_C_sf"/>
</dbReference>
<comment type="catalytic activity">
    <reaction evidence="1">
        <text>ATP + protein L-histidine = ADP + protein N-phospho-L-histidine.</text>
        <dbReference type="EC" id="2.7.13.3"/>
    </reaction>
</comment>
<evidence type="ECO:0000256" key="4">
    <source>
        <dbReference type="ARBA" id="ARBA00022679"/>
    </source>
</evidence>
<feature type="domain" description="Signal transduction histidine kinase subgroup 3 dimerisation and phosphoacceptor" evidence="10">
    <location>
        <begin position="126"/>
        <end position="188"/>
    </location>
</feature>
<comment type="caution">
    <text evidence="11">The sequence shown here is derived from an EMBL/GenBank/DDBJ whole genome shotgun (WGS) entry which is preliminary data.</text>
</comment>
<feature type="transmembrane region" description="Helical" evidence="9">
    <location>
        <begin position="33"/>
        <end position="50"/>
    </location>
</feature>
<feature type="transmembrane region" description="Helical" evidence="9">
    <location>
        <begin position="88"/>
        <end position="105"/>
    </location>
</feature>
<accession>A0ABQ3NUP3</accession>
<keyword evidence="8" id="KW-0902">Two-component regulatory system</keyword>
<keyword evidence="9" id="KW-1133">Transmembrane helix</keyword>
<keyword evidence="4" id="KW-0808">Transferase</keyword>
<evidence type="ECO:0000256" key="8">
    <source>
        <dbReference type="ARBA" id="ARBA00023012"/>
    </source>
</evidence>
<evidence type="ECO:0000256" key="7">
    <source>
        <dbReference type="ARBA" id="ARBA00022840"/>
    </source>
</evidence>